<dbReference type="EMBL" id="UZAM01012521">
    <property type="protein sequence ID" value="VDP22233.1"/>
    <property type="molecule type" value="Genomic_DNA"/>
</dbReference>
<feature type="region of interest" description="Disordered" evidence="1">
    <location>
        <begin position="51"/>
        <end position="86"/>
    </location>
</feature>
<evidence type="ECO:0000256" key="1">
    <source>
        <dbReference type="SAM" id="MobiDB-lite"/>
    </source>
</evidence>
<gene>
    <name evidence="2" type="ORF">SBAD_LOCUS9270</name>
</gene>
<dbReference type="WBParaSite" id="SBAD_0000960101-mRNA-1">
    <property type="protein sequence ID" value="SBAD_0000960101-mRNA-1"/>
    <property type="gene ID" value="SBAD_0000960101"/>
</dbReference>
<sequence length="271" mass="30733">MLKNIEQEKMQYQQRIDFISAFTVLFFFLSFSLPHQRPLQEEDVVNIVEHIPEEQESSNKTTASVRTPATKPPPVSDKRPSAVSDEEFERLMKRLDELEVEEEKEEQLCLNDQSESVVESSTSDEVSESAFLKKRVSWKEELCDYIEHSPLKSEDDAETKTAASEAAAVFSSPPISILKNCTEQSPIDATANLIADVVETPPPPKGQMGKFYETVPRSQTFLSRPGLEPSMAELHFPVWLWNDLARAPLRTSSLFLQFPKENPDLGFQKPV</sequence>
<accession>A0A183J072</accession>
<protein>
    <submittedName>
        <fullName evidence="4">Polo-like kinase 1 substrate 1</fullName>
    </submittedName>
</protein>
<feature type="compositionally biased region" description="Polar residues" evidence="1">
    <location>
        <begin position="58"/>
        <end position="67"/>
    </location>
</feature>
<dbReference type="Proteomes" id="UP000270296">
    <property type="component" value="Unassembled WGS sequence"/>
</dbReference>
<keyword evidence="3" id="KW-1185">Reference proteome</keyword>
<evidence type="ECO:0000313" key="3">
    <source>
        <dbReference type="Proteomes" id="UP000270296"/>
    </source>
</evidence>
<dbReference type="AlphaFoldDB" id="A0A183J072"/>
<reference evidence="2 3" key="2">
    <citation type="submission" date="2018-11" db="EMBL/GenBank/DDBJ databases">
        <authorList>
            <consortium name="Pathogen Informatics"/>
        </authorList>
    </citation>
    <scope>NUCLEOTIDE SEQUENCE [LARGE SCALE GENOMIC DNA]</scope>
</reference>
<evidence type="ECO:0000313" key="4">
    <source>
        <dbReference type="WBParaSite" id="SBAD_0000960101-mRNA-1"/>
    </source>
</evidence>
<organism evidence="4">
    <name type="scientific">Soboliphyme baturini</name>
    <dbReference type="NCBI Taxonomy" id="241478"/>
    <lineage>
        <taxon>Eukaryota</taxon>
        <taxon>Metazoa</taxon>
        <taxon>Ecdysozoa</taxon>
        <taxon>Nematoda</taxon>
        <taxon>Enoplea</taxon>
        <taxon>Dorylaimia</taxon>
        <taxon>Dioctophymatida</taxon>
        <taxon>Dioctophymatoidea</taxon>
        <taxon>Soboliphymatidae</taxon>
        <taxon>Soboliphyme</taxon>
    </lineage>
</organism>
<reference evidence="4" key="1">
    <citation type="submission" date="2016-06" db="UniProtKB">
        <authorList>
            <consortium name="WormBaseParasite"/>
        </authorList>
    </citation>
    <scope>IDENTIFICATION</scope>
</reference>
<name>A0A183J072_9BILA</name>
<evidence type="ECO:0000313" key="2">
    <source>
        <dbReference type="EMBL" id="VDP22233.1"/>
    </source>
</evidence>
<proteinExistence type="predicted"/>